<protein>
    <recommendedName>
        <fullName evidence="2">N-acetylmuramoyl-L-alanine amidase</fullName>
        <ecNumber evidence="2">3.5.1.28</ecNumber>
    </recommendedName>
</protein>
<dbReference type="Proteomes" id="UP000030734">
    <property type="component" value="Segment"/>
</dbReference>
<keyword evidence="4" id="KW-0081">Bacteriolytic enzyme</keyword>
<keyword evidence="5 10" id="KW-0378">Hydrolase</keyword>
<evidence type="ECO:0000256" key="3">
    <source>
        <dbReference type="ARBA" id="ARBA00022529"/>
    </source>
</evidence>
<dbReference type="Gene3D" id="3.40.80.10">
    <property type="entry name" value="Peptidoglycan recognition protein-like"/>
    <property type="match status" value="1"/>
</dbReference>
<dbReference type="InterPro" id="IPR036505">
    <property type="entry name" value="Amidase/PGRP_sf"/>
</dbReference>
<accession>A0A0A8WI59</accession>
<dbReference type="PANTHER" id="PTHR30417">
    <property type="entry name" value="N-ACETYLMURAMOYL-L-ALANINE AMIDASE AMID"/>
    <property type="match status" value="1"/>
</dbReference>
<dbReference type="Pfam" id="PF01510">
    <property type="entry name" value="Amidase_2"/>
    <property type="match status" value="1"/>
</dbReference>
<evidence type="ECO:0000259" key="9">
    <source>
        <dbReference type="SMART" id="SM00644"/>
    </source>
</evidence>
<keyword evidence="11" id="KW-1185">Reference proteome</keyword>
<evidence type="ECO:0000256" key="6">
    <source>
        <dbReference type="ARBA" id="ARBA00022969"/>
    </source>
</evidence>
<dbReference type="CDD" id="cd06583">
    <property type="entry name" value="PGRP"/>
    <property type="match status" value="1"/>
</dbReference>
<dbReference type="EC" id="3.5.1.28" evidence="2"/>
<evidence type="ECO:0000256" key="4">
    <source>
        <dbReference type="ARBA" id="ARBA00022638"/>
    </source>
</evidence>
<sequence length="252" mass="28845">MVDIIKMLTKKKCYPNKNSPKFIVIHETDNEDKGADAKRHAQALNNGNLEASVHYYVDDKVIYQTLDHKDGAWAVGKSYGTALVAGVTNYNSINIEICVNRDGNYTKARQNAIDLTRKLMKDLNISTDKVIRHYDAKRKYCPRKMLDNPKLWVDFKDKIKNDGGVNSMIKYTIVYDGEVDRIPAEVIGWNYKKEECRVCDIKEYIPGQTQNLYIVGGGACNKIGSITKEHYTMIKGNDRFETLYKALDFIKK</sequence>
<dbReference type="PANTHER" id="PTHR30417:SF11">
    <property type="entry name" value="N-ACETYLMURAMOYL-L-ALANINE AMIDASE XLYA"/>
    <property type="match status" value="1"/>
</dbReference>
<keyword evidence="8" id="KW-0961">Cell wall biogenesis/degradation</keyword>
<dbReference type="KEGG" id="vg:26647001"/>
<evidence type="ECO:0000256" key="7">
    <source>
        <dbReference type="ARBA" id="ARBA00023287"/>
    </source>
</evidence>
<name>A0A0A8WI59_9CAUD</name>
<dbReference type="SMART" id="SM00644">
    <property type="entry name" value="Ami_2"/>
    <property type="match status" value="1"/>
</dbReference>
<proteinExistence type="predicted"/>
<dbReference type="InterPro" id="IPR051206">
    <property type="entry name" value="NAMLAA_amidase_2"/>
</dbReference>
<dbReference type="RefSeq" id="YP_009213100.1">
    <property type="nucleotide sequence ID" value="NC_028951.1"/>
</dbReference>
<dbReference type="GO" id="GO:0001897">
    <property type="term" value="P:symbiont-mediated cytolysis of host cell"/>
    <property type="evidence" value="ECO:0007669"/>
    <property type="project" value="UniProtKB-ARBA"/>
</dbReference>
<evidence type="ECO:0000256" key="8">
    <source>
        <dbReference type="ARBA" id="ARBA00023316"/>
    </source>
</evidence>
<organism evidence="10 11">
    <name type="scientific">Clostridium phage phiCD481-1</name>
    <dbReference type="NCBI Taxonomy" id="1582153"/>
    <lineage>
        <taxon>Viruses</taxon>
        <taxon>Duplodnaviria</taxon>
        <taxon>Heunggongvirae</taxon>
        <taxon>Uroviricota</taxon>
        <taxon>Caudoviricetes</taxon>
        <taxon>Sherbrookevirus</taxon>
        <taxon>Sherbrookevirus CD4811</taxon>
    </lineage>
</organism>
<dbReference type="GO" id="GO:0030435">
    <property type="term" value="P:sporulation resulting in formation of a cellular spore"/>
    <property type="evidence" value="ECO:0007669"/>
    <property type="project" value="UniProtKB-KW"/>
</dbReference>
<keyword evidence="3" id="KW-0929">Antimicrobial</keyword>
<feature type="domain" description="N-acetylmuramoyl-L-alanine amidase" evidence="9">
    <location>
        <begin position="8"/>
        <end position="159"/>
    </location>
</feature>
<dbReference type="GO" id="GO:0042742">
    <property type="term" value="P:defense response to bacterium"/>
    <property type="evidence" value="ECO:0007669"/>
    <property type="project" value="UniProtKB-KW"/>
</dbReference>
<keyword evidence="6" id="KW-0749">Sporulation</keyword>
<evidence type="ECO:0000313" key="10">
    <source>
        <dbReference type="EMBL" id="CEK40598.1"/>
    </source>
</evidence>
<dbReference type="SUPFAM" id="SSF55846">
    <property type="entry name" value="N-acetylmuramoyl-L-alanine amidase-like"/>
    <property type="match status" value="1"/>
</dbReference>
<dbReference type="GO" id="GO:0008745">
    <property type="term" value="F:N-acetylmuramoyl-L-alanine amidase activity"/>
    <property type="evidence" value="ECO:0007669"/>
    <property type="project" value="UniProtKB-EC"/>
</dbReference>
<dbReference type="OrthoDB" id="5533at10239"/>
<reference evidence="10 11" key="1">
    <citation type="submission" date="2014-12" db="EMBL/GenBank/DDBJ databases">
        <title>Whole Genome Sequence and Molecular Characterization of Siphoviridae / Myoviridae Phage Infecting Clostridium difficile.</title>
        <authorList>
            <person name="Monot M."/>
        </authorList>
    </citation>
    <scope>NUCLEOTIDE SEQUENCE [LARGE SCALE GENOMIC DNA]</scope>
</reference>
<dbReference type="SMR" id="A0A0A8WI59"/>
<evidence type="ECO:0000256" key="5">
    <source>
        <dbReference type="ARBA" id="ARBA00022801"/>
    </source>
</evidence>
<dbReference type="GO" id="GO:0071555">
    <property type="term" value="P:cell wall organization"/>
    <property type="evidence" value="ECO:0007669"/>
    <property type="project" value="UniProtKB-KW"/>
</dbReference>
<comment type="catalytic activity">
    <reaction evidence="1">
        <text>Hydrolyzes the link between N-acetylmuramoyl residues and L-amino acid residues in certain cell-wall glycopeptides.</text>
        <dbReference type="EC" id="3.5.1.28"/>
    </reaction>
</comment>
<evidence type="ECO:0000313" key="11">
    <source>
        <dbReference type="Proteomes" id="UP000030734"/>
    </source>
</evidence>
<dbReference type="Gene3D" id="3.40.50.12090">
    <property type="match status" value="1"/>
</dbReference>
<dbReference type="GO" id="GO:0009253">
    <property type="term" value="P:peptidoglycan catabolic process"/>
    <property type="evidence" value="ECO:0007669"/>
    <property type="project" value="InterPro"/>
</dbReference>
<gene>
    <name evidence="10" type="ORF">PHICD48101_20027</name>
</gene>
<evidence type="ECO:0000256" key="2">
    <source>
        <dbReference type="ARBA" id="ARBA00011901"/>
    </source>
</evidence>
<dbReference type="EMBL" id="LN681538">
    <property type="protein sequence ID" value="CEK40598.1"/>
    <property type="molecule type" value="Genomic_DNA"/>
</dbReference>
<dbReference type="GO" id="GO:0009254">
    <property type="term" value="P:peptidoglycan turnover"/>
    <property type="evidence" value="ECO:0007669"/>
    <property type="project" value="TreeGrafter"/>
</dbReference>
<dbReference type="GeneID" id="26647001"/>
<keyword evidence="7" id="KW-0178">Competence</keyword>
<dbReference type="InterPro" id="IPR002502">
    <property type="entry name" value="Amidase_domain"/>
</dbReference>
<dbReference type="GO" id="GO:0030420">
    <property type="term" value="P:establishment of competence for transformation"/>
    <property type="evidence" value="ECO:0007669"/>
    <property type="project" value="UniProtKB-KW"/>
</dbReference>
<evidence type="ECO:0000256" key="1">
    <source>
        <dbReference type="ARBA" id="ARBA00001561"/>
    </source>
</evidence>